<sequence length="325" mass="35485">MLLYGPAALGFLFAVTTPGFLPDEELDHLVVLSRHGERYPLSPVPELGDFSLGALTPNGFTEEKNFGIQLSEWYSEFFEKKPTAHLASVNTSRCIDTAIAIMDGLSIDDYSFELLGTIRVLPNDVDSLLPLIEQSKTQVLPPCLDAALENIELGTFTNFPESSADVIHAVLKLLLADAVDTLMQSGYTGKVLGVDLATCVGAGTKVMGEDAFARLTDICRPSQCVAIISKLMDDLRALASENKPPRKSVSVYGLSDVHILDLLQSLLPQFNHTRPQFGGYILLELRGDDVRILTGQHVSSQPKERASLNIREVIHLLQNRVGPTV</sequence>
<reference evidence="8" key="1">
    <citation type="submission" date="2025-08" db="UniProtKB">
        <authorList>
            <consortium name="RefSeq"/>
        </authorList>
    </citation>
    <scope>IDENTIFICATION</scope>
</reference>
<dbReference type="GeneID" id="100897217"/>
<dbReference type="RefSeq" id="XP_018496714.1">
    <property type="nucleotide sequence ID" value="XM_018641198.1"/>
</dbReference>
<accession>A0AAJ7L802</accession>
<evidence type="ECO:0000256" key="2">
    <source>
        <dbReference type="ARBA" id="ARBA00005375"/>
    </source>
</evidence>
<dbReference type="GO" id="GO:0003993">
    <property type="term" value="F:acid phosphatase activity"/>
    <property type="evidence" value="ECO:0007669"/>
    <property type="project" value="UniProtKB-EC"/>
</dbReference>
<dbReference type="SUPFAM" id="SSF53254">
    <property type="entry name" value="Phosphoglycerate mutase-like"/>
    <property type="match status" value="1"/>
</dbReference>
<comment type="catalytic activity">
    <reaction evidence="1">
        <text>a phosphate monoester + H2O = an alcohol + phosphate</text>
        <dbReference type="Rhea" id="RHEA:15017"/>
        <dbReference type="ChEBI" id="CHEBI:15377"/>
        <dbReference type="ChEBI" id="CHEBI:30879"/>
        <dbReference type="ChEBI" id="CHEBI:43474"/>
        <dbReference type="ChEBI" id="CHEBI:67140"/>
        <dbReference type="EC" id="3.1.3.2"/>
    </reaction>
</comment>
<dbReference type="InterPro" id="IPR050645">
    <property type="entry name" value="Histidine_acid_phosphatase"/>
</dbReference>
<proteinExistence type="inferred from homology"/>
<evidence type="ECO:0000256" key="6">
    <source>
        <dbReference type="ARBA" id="ARBA00041499"/>
    </source>
</evidence>
<evidence type="ECO:0000256" key="1">
    <source>
        <dbReference type="ARBA" id="ARBA00000032"/>
    </source>
</evidence>
<dbReference type="InterPro" id="IPR029033">
    <property type="entry name" value="His_PPase_superfam"/>
</dbReference>
<keyword evidence="7" id="KW-1185">Reference proteome</keyword>
<protein>
    <recommendedName>
        <fullName evidence="5">2-phosphoxylose phosphatase 1</fullName>
    </recommendedName>
    <alternativeName>
        <fullName evidence="6">Acid phosphatase-like protein 2</fullName>
    </alternativeName>
</protein>
<gene>
    <name evidence="8" type="primary">LOC100897217</name>
</gene>
<dbReference type="PROSITE" id="PS00616">
    <property type="entry name" value="HIS_ACID_PHOSPHAT_1"/>
    <property type="match status" value="1"/>
</dbReference>
<dbReference type="PANTHER" id="PTHR11567">
    <property type="entry name" value="ACID PHOSPHATASE-RELATED"/>
    <property type="match status" value="1"/>
</dbReference>
<dbReference type="InterPro" id="IPR000560">
    <property type="entry name" value="His_Pase_clade-2"/>
</dbReference>
<evidence type="ECO:0000256" key="5">
    <source>
        <dbReference type="ARBA" id="ARBA00040357"/>
    </source>
</evidence>
<keyword evidence="3" id="KW-0378">Hydrolase</keyword>
<dbReference type="AlphaFoldDB" id="A0AAJ7L802"/>
<organism evidence="7 8">
    <name type="scientific">Galendromus occidentalis</name>
    <name type="common">western predatory mite</name>
    <dbReference type="NCBI Taxonomy" id="34638"/>
    <lineage>
        <taxon>Eukaryota</taxon>
        <taxon>Metazoa</taxon>
        <taxon>Ecdysozoa</taxon>
        <taxon>Arthropoda</taxon>
        <taxon>Chelicerata</taxon>
        <taxon>Arachnida</taxon>
        <taxon>Acari</taxon>
        <taxon>Parasitiformes</taxon>
        <taxon>Mesostigmata</taxon>
        <taxon>Gamasina</taxon>
        <taxon>Phytoseioidea</taxon>
        <taxon>Phytoseiidae</taxon>
        <taxon>Typhlodrominae</taxon>
        <taxon>Galendromus</taxon>
    </lineage>
</organism>
<comment type="similarity">
    <text evidence="2">Belongs to the histidine acid phosphatase family.</text>
</comment>
<comment type="catalytic activity">
    <reaction evidence="4">
        <text>3-O-[beta-D-GlcA-(1-&gt;3)-beta-D-Gal-(1-&gt;3)-beta-D-Gal-(1-&gt;4)-beta-D-2-O-P-Xyl]-L-seryl-[protein] + H2O = 3-O-(beta-D-GlcA-(1-&gt;3)-beta-D-Gal-(1-&gt;3)-beta-D-Gal-(1-&gt;4)-beta-D-Xyl)-L-seryl-[protein] + phosphate</text>
        <dbReference type="Rhea" id="RHEA:56512"/>
        <dbReference type="Rhea" id="RHEA-COMP:12573"/>
        <dbReference type="Rhea" id="RHEA-COMP:14559"/>
        <dbReference type="ChEBI" id="CHEBI:15377"/>
        <dbReference type="ChEBI" id="CHEBI:43474"/>
        <dbReference type="ChEBI" id="CHEBI:132093"/>
        <dbReference type="ChEBI" id="CHEBI:140495"/>
    </reaction>
</comment>
<evidence type="ECO:0000256" key="4">
    <source>
        <dbReference type="ARBA" id="ARBA00036311"/>
    </source>
</evidence>
<evidence type="ECO:0000256" key="3">
    <source>
        <dbReference type="ARBA" id="ARBA00022801"/>
    </source>
</evidence>
<name>A0AAJ7L802_9ACAR</name>
<dbReference type="KEGG" id="goe:100897217"/>
<dbReference type="Gene3D" id="3.40.50.1240">
    <property type="entry name" value="Phosphoglycerate mutase-like"/>
    <property type="match status" value="1"/>
</dbReference>
<dbReference type="PANTHER" id="PTHR11567:SF110">
    <property type="entry name" value="2-PHOSPHOXYLOSE PHOSPHATASE 1"/>
    <property type="match status" value="1"/>
</dbReference>
<dbReference type="Proteomes" id="UP000694867">
    <property type="component" value="Unplaced"/>
</dbReference>
<dbReference type="InterPro" id="IPR033379">
    <property type="entry name" value="Acid_Pase_AS"/>
</dbReference>
<evidence type="ECO:0000313" key="8">
    <source>
        <dbReference type="RefSeq" id="XP_018496714.1"/>
    </source>
</evidence>
<dbReference type="CDD" id="cd07061">
    <property type="entry name" value="HP_HAP_like"/>
    <property type="match status" value="1"/>
</dbReference>
<evidence type="ECO:0000313" key="7">
    <source>
        <dbReference type="Proteomes" id="UP000694867"/>
    </source>
</evidence>